<dbReference type="EMBL" id="REGN01009415">
    <property type="protein sequence ID" value="RNA01206.1"/>
    <property type="molecule type" value="Genomic_DNA"/>
</dbReference>
<proteinExistence type="predicted"/>
<gene>
    <name evidence="1" type="ORF">BpHYR1_029421</name>
</gene>
<accession>A0A3M7PQ10</accession>
<comment type="caution">
    <text evidence="1">The sequence shown here is derived from an EMBL/GenBank/DDBJ whole genome shotgun (WGS) entry which is preliminary data.</text>
</comment>
<sequence>MDGRGGGDGTMNTLNNSCFLTVFRSDLEEVIIGERESIFFFGVSKSKTLNRLMTRGVFLSIGLGGDDGSSLTIMDDNESSLSNTQLLGGDFRIIIVAFEEEELEEYSLEWEVVSFSEIMFWYKGSLGLGRRGAVR</sequence>
<dbReference type="AlphaFoldDB" id="A0A3M7PQ10"/>
<organism evidence="1 2">
    <name type="scientific">Brachionus plicatilis</name>
    <name type="common">Marine rotifer</name>
    <name type="synonym">Brachionus muelleri</name>
    <dbReference type="NCBI Taxonomy" id="10195"/>
    <lineage>
        <taxon>Eukaryota</taxon>
        <taxon>Metazoa</taxon>
        <taxon>Spiralia</taxon>
        <taxon>Gnathifera</taxon>
        <taxon>Rotifera</taxon>
        <taxon>Eurotatoria</taxon>
        <taxon>Monogononta</taxon>
        <taxon>Pseudotrocha</taxon>
        <taxon>Ploima</taxon>
        <taxon>Brachionidae</taxon>
        <taxon>Brachionus</taxon>
    </lineage>
</organism>
<evidence type="ECO:0000313" key="2">
    <source>
        <dbReference type="Proteomes" id="UP000276133"/>
    </source>
</evidence>
<name>A0A3M7PQ10_BRAPC</name>
<reference evidence="1 2" key="1">
    <citation type="journal article" date="2018" name="Sci. Rep.">
        <title>Genomic signatures of local adaptation to the degree of environmental predictability in rotifers.</title>
        <authorList>
            <person name="Franch-Gras L."/>
            <person name="Hahn C."/>
            <person name="Garcia-Roger E.M."/>
            <person name="Carmona M.J."/>
            <person name="Serra M."/>
            <person name="Gomez A."/>
        </authorList>
    </citation>
    <scope>NUCLEOTIDE SEQUENCE [LARGE SCALE GENOMIC DNA]</scope>
    <source>
        <strain evidence="1">HYR1</strain>
    </source>
</reference>
<keyword evidence="2" id="KW-1185">Reference proteome</keyword>
<dbReference type="Proteomes" id="UP000276133">
    <property type="component" value="Unassembled WGS sequence"/>
</dbReference>
<protein>
    <submittedName>
        <fullName evidence="1">Uncharacterized protein</fullName>
    </submittedName>
</protein>
<evidence type="ECO:0000313" key="1">
    <source>
        <dbReference type="EMBL" id="RNA01206.1"/>
    </source>
</evidence>